<dbReference type="Proteomes" id="UP000012488">
    <property type="component" value="Chromosome"/>
</dbReference>
<keyword evidence="1" id="KW-0472">Membrane</keyword>
<feature type="transmembrane region" description="Helical" evidence="1">
    <location>
        <begin position="113"/>
        <end position="133"/>
    </location>
</feature>
<dbReference type="EMBL" id="CP043538">
    <property type="protein sequence ID" value="QGY01362.1"/>
    <property type="molecule type" value="Genomic_DNA"/>
</dbReference>
<gene>
    <name evidence="2" type="ORF">MMSR116_05205</name>
</gene>
<evidence type="ECO:0000256" key="1">
    <source>
        <dbReference type="SAM" id="Phobius"/>
    </source>
</evidence>
<organism evidence="2 3">
    <name type="scientific">Methylobacterium mesophilicum SR1.6/6</name>
    <dbReference type="NCBI Taxonomy" id="908290"/>
    <lineage>
        <taxon>Bacteria</taxon>
        <taxon>Pseudomonadati</taxon>
        <taxon>Pseudomonadota</taxon>
        <taxon>Alphaproteobacteria</taxon>
        <taxon>Hyphomicrobiales</taxon>
        <taxon>Methylobacteriaceae</taxon>
        <taxon>Methylobacterium</taxon>
    </lineage>
</organism>
<dbReference type="KEGG" id="mmes:MMSR116_05205"/>
<accession>A0A6B9FGV6</accession>
<keyword evidence="1" id="KW-0812">Transmembrane</keyword>
<dbReference type="RefSeq" id="WP_010685184.1">
    <property type="nucleotide sequence ID" value="NZ_CP043538.1"/>
</dbReference>
<dbReference type="OrthoDB" id="513552at2"/>
<name>A0A6B9FGV6_9HYPH</name>
<feature type="transmembrane region" description="Helical" evidence="1">
    <location>
        <begin position="72"/>
        <end position="93"/>
    </location>
</feature>
<dbReference type="InterPro" id="IPR025187">
    <property type="entry name" value="DUF4112"/>
</dbReference>
<keyword evidence="1" id="KW-1133">Transmembrane helix</keyword>
<protein>
    <submittedName>
        <fullName evidence="2">DUF4112 domain-containing protein</fullName>
    </submittedName>
</protein>
<dbReference type="PANTHER" id="PTHR35519">
    <property type="entry name" value="MEMBRANE PROTEINS"/>
    <property type="match status" value="1"/>
</dbReference>
<reference evidence="2 3" key="2">
    <citation type="journal article" date="2013" name="Genome Announc.">
        <title>Draft Genome Sequence of Methylobacterium mesophilicum Strain SR1.6/6, Isolated from Citrus sinensis.</title>
        <authorList>
            <person name="Marinho Almeida D."/>
            <person name="Dini-Andreote F."/>
            <person name="Camargo Neves A.A."/>
            <person name="Juca Ramos R.T."/>
            <person name="Andreote F.D."/>
            <person name="Carneiro A.R."/>
            <person name="Oliveira de Souza Lima A."/>
            <person name="Caracciolo Gomes de Sa P.H."/>
            <person name="Ribeiro Barbosa M.S."/>
            <person name="Araujo W.L."/>
            <person name="Silva A."/>
        </authorList>
    </citation>
    <scope>NUCLEOTIDE SEQUENCE [LARGE SCALE GENOMIC DNA]</scope>
    <source>
        <strain evidence="2 3">SR1.6/6</strain>
    </source>
</reference>
<proteinExistence type="predicted"/>
<dbReference type="AlphaFoldDB" id="A0A6B9FGV6"/>
<dbReference type="PANTHER" id="PTHR35519:SF2">
    <property type="entry name" value="PH DOMAIN PROTEIN"/>
    <property type="match status" value="1"/>
</dbReference>
<dbReference type="Pfam" id="PF13430">
    <property type="entry name" value="DUF4112"/>
    <property type="match status" value="1"/>
</dbReference>
<reference evidence="2 3" key="1">
    <citation type="journal article" date="2012" name="Genet. Mol. Biol.">
        <title>Analysis of 16S rRNA and mxaF genes revealing insights into Methylobacterium niche-specific plant association.</title>
        <authorList>
            <person name="Dourado M.N."/>
            <person name="Andreote F.D."/>
            <person name="Dini-Andreote F."/>
            <person name="Conti R."/>
            <person name="Araujo J.M."/>
            <person name="Araujo W.L."/>
        </authorList>
    </citation>
    <scope>NUCLEOTIDE SEQUENCE [LARGE SCALE GENOMIC DNA]</scope>
    <source>
        <strain evidence="2 3">SR1.6/6</strain>
    </source>
</reference>
<sequence>MDFTQAARAGRFSRAETFAETFPGDARAAHRPPFLSADLGREASLARLETLAHLMDTAFIIPGINRRVGLDAVIGLVPVIGDVAGMVISSFIVYEAKRLGAPRWLLARMGLNVAFDGLIGAVPVAGDLFDAAFKANRRNVRLLRRWMERSGGLRPAEIDGTATRLEG</sequence>
<evidence type="ECO:0000313" key="3">
    <source>
        <dbReference type="Proteomes" id="UP000012488"/>
    </source>
</evidence>
<evidence type="ECO:0000313" key="2">
    <source>
        <dbReference type="EMBL" id="QGY01362.1"/>
    </source>
</evidence>